<dbReference type="Proteomes" id="UP000320876">
    <property type="component" value="Unassembled WGS sequence"/>
</dbReference>
<dbReference type="InterPro" id="IPR041490">
    <property type="entry name" value="KstR2_TetR_C"/>
</dbReference>
<feature type="region of interest" description="Disordered" evidence="6">
    <location>
        <begin position="16"/>
        <end position="46"/>
    </location>
</feature>
<gene>
    <name evidence="8" type="ORF">FB471_5950</name>
</gene>
<evidence type="ECO:0000313" key="9">
    <source>
        <dbReference type="Proteomes" id="UP000320876"/>
    </source>
</evidence>
<feature type="domain" description="HTH tetR-type" evidence="7">
    <location>
        <begin position="48"/>
        <end position="108"/>
    </location>
</feature>
<proteinExistence type="predicted"/>
<evidence type="ECO:0000256" key="2">
    <source>
        <dbReference type="ARBA" id="ARBA00023015"/>
    </source>
</evidence>
<dbReference type="Gene3D" id="1.10.357.10">
    <property type="entry name" value="Tetracycline Repressor, domain 2"/>
    <property type="match status" value="1"/>
</dbReference>
<dbReference type="Pfam" id="PF00440">
    <property type="entry name" value="TetR_N"/>
    <property type="match status" value="1"/>
</dbReference>
<dbReference type="InterPro" id="IPR009057">
    <property type="entry name" value="Homeodomain-like_sf"/>
</dbReference>
<comment type="caution">
    <text evidence="8">The sequence shown here is derived from an EMBL/GenBank/DDBJ whole genome shotgun (WGS) entry which is preliminary data.</text>
</comment>
<feature type="compositionally biased region" description="Polar residues" evidence="6">
    <location>
        <begin position="30"/>
        <end position="40"/>
    </location>
</feature>
<evidence type="ECO:0000256" key="6">
    <source>
        <dbReference type="SAM" id="MobiDB-lite"/>
    </source>
</evidence>
<dbReference type="InterPro" id="IPR023772">
    <property type="entry name" value="DNA-bd_HTH_TetR-type_CS"/>
</dbReference>
<evidence type="ECO:0000256" key="5">
    <source>
        <dbReference type="PROSITE-ProRule" id="PRU00335"/>
    </source>
</evidence>
<evidence type="ECO:0000256" key="3">
    <source>
        <dbReference type="ARBA" id="ARBA00023125"/>
    </source>
</evidence>
<dbReference type="PANTHER" id="PTHR30055:SF175">
    <property type="entry name" value="HTH-TYPE TRANSCRIPTIONAL REPRESSOR KSTR2"/>
    <property type="match status" value="1"/>
</dbReference>
<organism evidence="8 9">
    <name type="scientific">Amycolatopsis cihanbeyliensis</name>
    <dbReference type="NCBI Taxonomy" id="1128664"/>
    <lineage>
        <taxon>Bacteria</taxon>
        <taxon>Bacillati</taxon>
        <taxon>Actinomycetota</taxon>
        <taxon>Actinomycetes</taxon>
        <taxon>Pseudonocardiales</taxon>
        <taxon>Pseudonocardiaceae</taxon>
        <taxon>Amycolatopsis</taxon>
    </lineage>
</organism>
<dbReference type="Gene3D" id="1.10.10.60">
    <property type="entry name" value="Homeodomain-like"/>
    <property type="match status" value="1"/>
</dbReference>
<keyword evidence="4" id="KW-0804">Transcription</keyword>
<dbReference type="PROSITE" id="PS50977">
    <property type="entry name" value="HTH_TETR_2"/>
    <property type="match status" value="1"/>
</dbReference>
<accession>A0A542CSK5</accession>
<keyword evidence="2" id="KW-0805">Transcription regulation</keyword>
<evidence type="ECO:0000313" key="8">
    <source>
        <dbReference type="EMBL" id="TQI93805.1"/>
    </source>
</evidence>
<feature type="DNA-binding region" description="H-T-H motif" evidence="5">
    <location>
        <begin position="71"/>
        <end position="90"/>
    </location>
</feature>
<dbReference type="InterPro" id="IPR050109">
    <property type="entry name" value="HTH-type_TetR-like_transc_reg"/>
</dbReference>
<dbReference type="InterPro" id="IPR036271">
    <property type="entry name" value="Tet_transcr_reg_TetR-rel_C_sf"/>
</dbReference>
<sequence length="237" mass="26528">MLPVREGPLTRCPVQRGVGAEATEGKTVMETGNGQRNAGSDEQAEGAAAVPRRLLAVATRLFAEQGFDRTSVQEIVATAGVTKGAMYHYFDSKDDLLSEIYGRVLREQTDRLEKFAVTEAPLRERLASAASDVVVSSIANLDDTKIFMESMHQLDPEKRRAVRAERRRYHERFRGLIEEGQRAGEFRTDKPAEVIVDFFFGAVHHLAFWYRSDGELSAQQVGDHFADLLMSSLRPVR</sequence>
<dbReference type="SUPFAM" id="SSF48498">
    <property type="entry name" value="Tetracyclin repressor-like, C-terminal domain"/>
    <property type="match status" value="1"/>
</dbReference>
<keyword evidence="1" id="KW-0678">Repressor</keyword>
<dbReference type="EMBL" id="VFML01000002">
    <property type="protein sequence ID" value="TQI93805.1"/>
    <property type="molecule type" value="Genomic_DNA"/>
</dbReference>
<dbReference type="InterPro" id="IPR001647">
    <property type="entry name" value="HTH_TetR"/>
</dbReference>
<keyword evidence="3 5" id="KW-0238">DNA-binding</keyword>
<dbReference type="GO" id="GO:0000976">
    <property type="term" value="F:transcription cis-regulatory region binding"/>
    <property type="evidence" value="ECO:0007669"/>
    <property type="project" value="TreeGrafter"/>
</dbReference>
<reference evidence="8 9" key="1">
    <citation type="submission" date="2019-06" db="EMBL/GenBank/DDBJ databases">
        <title>Sequencing the genomes of 1000 actinobacteria strains.</title>
        <authorList>
            <person name="Klenk H.-P."/>
        </authorList>
    </citation>
    <scope>NUCLEOTIDE SEQUENCE [LARGE SCALE GENOMIC DNA]</scope>
    <source>
        <strain evidence="8 9">DSM 45679</strain>
    </source>
</reference>
<dbReference type="PRINTS" id="PR00455">
    <property type="entry name" value="HTHTETR"/>
</dbReference>
<dbReference type="GO" id="GO:0003700">
    <property type="term" value="F:DNA-binding transcription factor activity"/>
    <property type="evidence" value="ECO:0007669"/>
    <property type="project" value="TreeGrafter"/>
</dbReference>
<protein>
    <submittedName>
        <fullName evidence="8">TetR family transcriptional regulator</fullName>
    </submittedName>
</protein>
<dbReference type="AlphaFoldDB" id="A0A542CSK5"/>
<dbReference type="PANTHER" id="PTHR30055">
    <property type="entry name" value="HTH-TYPE TRANSCRIPTIONAL REGULATOR RUTR"/>
    <property type="match status" value="1"/>
</dbReference>
<dbReference type="PROSITE" id="PS01081">
    <property type="entry name" value="HTH_TETR_1"/>
    <property type="match status" value="1"/>
</dbReference>
<evidence type="ECO:0000256" key="1">
    <source>
        <dbReference type="ARBA" id="ARBA00022491"/>
    </source>
</evidence>
<evidence type="ECO:0000256" key="4">
    <source>
        <dbReference type="ARBA" id="ARBA00023163"/>
    </source>
</evidence>
<keyword evidence="9" id="KW-1185">Reference proteome</keyword>
<dbReference type="Pfam" id="PF17932">
    <property type="entry name" value="TetR_C_24"/>
    <property type="match status" value="1"/>
</dbReference>
<evidence type="ECO:0000259" key="7">
    <source>
        <dbReference type="PROSITE" id="PS50977"/>
    </source>
</evidence>
<name>A0A542CSK5_AMYCI</name>
<dbReference type="SUPFAM" id="SSF46689">
    <property type="entry name" value="Homeodomain-like"/>
    <property type="match status" value="1"/>
</dbReference>